<dbReference type="Gene3D" id="3.30.565.10">
    <property type="entry name" value="Histidine kinase-like ATPase, C-terminal domain"/>
    <property type="match status" value="1"/>
</dbReference>
<keyword evidence="8" id="KW-1185">Reference proteome</keyword>
<dbReference type="Pfam" id="PF02518">
    <property type="entry name" value="HATPase_c"/>
    <property type="match status" value="1"/>
</dbReference>
<feature type="domain" description="HAMP" evidence="6">
    <location>
        <begin position="318"/>
        <end position="371"/>
    </location>
</feature>
<dbReference type="InterPro" id="IPR003660">
    <property type="entry name" value="HAMP_dom"/>
</dbReference>
<feature type="transmembrane region" description="Helical" evidence="5">
    <location>
        <begin position="12"/>
        <end position="34"/>
    </location>
</feature>
<name>A0A919RYX9_9CLOT</name>
<evidence type="ECO:0000256" key="3">
    <source>
        <dbReference type="ARBA" id="ARBA00022679"/>
    </source>
</evidence>
<dbReference type="GO" id="GO:0016020">
    <property type="term" value="C:membrane"/>
    <property type="evidence" value="ECO:0007669"/>
    <property type="project" value="UniProtKB-SubCell"/>
</dbReference>
<evidence type="ECO:0000313" key="7">
    <source>
        <dbReference type="EMBL" id="GIM28824.1"/>
    </source>
</evidence>
<evidence type="ECO:0000313" key="8">
    <source>
        <dbReference type="Proteomes" id="UP000679179"/>
    </source>
</evidence>
<dbReference type="InterPro" id="IPR050640">
    <property type="entry name" value="Bact_2-comp_sensor_kinase"/>
</dbReference>
<protein>
    <submittedName>
        <fullName evidence="7">Histidine kinase</fullName>
    </submittedName>
</protein>
<accession>A0A919RYX9</accession>
<dbReference type="Pfam" id="PF06580">
    <property type="entry name" value="His_kinase"/>
    <property type="match status" value="1"/>
</dbReference>
<comment type="subcellular location">
    <subcellularLocation>
        <location evidence="1">Membrane</location>
    </subcellularLocation>
</comment>
<dbReference type="SMART" id="SM00304">
    <property type="entry name" value="HAMP"/>
    <property type="match status" value="1"/>
</dbReference>
<dbReference type="GO" id="GO:0000155">
    <property type="term" value="F:phosphorelay sensor kinase activity"/>
    <property type="evidence" value="ECO:0007669"/>
    <property type="project" value="InterPro"/>
</dbReference>
<dbReference type="PANTHER" id="PTHR34220:SF7">
    <property type="entry name" value="SENSOR HISTIDINE KINASE YPDA"/>
    <property type="match status" value="1"/>
</dbReference>
<dbReference type="PANTHER" id="PTHR34220">
    <property type="entry name" value="SENSOR HISTIDINE KINASE YPDA"/>
    <property type="match status" value="1"/>
</dbReference>
<reference evidence="7" key="1">
    <citation type="submission" date="2021-03" db="EMBL/GenBank/DDBJ databases">
        <title>Taxonomic study of Clostridium polyendosporum from meadow-gley soil under rice.</title>
        <authorList>
            <person name="Kobayashi H."/>
            <person name="Tanizawa Y."/>
            <person name="Yagura M."/>
        </authorList>
    </citation>
    <scope>NUCLEOTIDE SEQUENCE</scope>
    <source>
        <strain evidence="7">JCM 30710</strain>
    </source>
</reference>
<keyword evidence="3" id="KW-0808">Transferase</keyword>
<proteinExistence type="predicted"/>
<keyword evidence="2" id="KW-0597">Phosphoprotein</keyword>
<dbReference type="PROSITE" id="PS50885">
    <property type="entry name" value="HAMP"/>
    <property type="match status" value="1"/>
</dbReference>
<evidence type="ECO:0000256" key="1">
    <source>
        <dbReference type="ARBA" id="ARBA00004370"/>
    </source>
</evidence>
<keyword evidence="5" id="KW-1133">Transmembrane helix</keyword>
<dbReference type="SUPFAM" id="SSF158472">
    <property type="entry name" value="HAMP domain-like"/>
    <property type="match status" value="1"/>
</dbReference>
<evidence type="ECO:0000256" key="5">
    <source>
        <dbReference type="SAM" id="Phobius"/>
    </source>
</evidence>
<dbReference type="InterPro" id="IPR003594">
    <property type="entry name" value="HATPase_dom"/>
</dbReference>
<dbReference type="AlphaFoldDB" id="A0A919RYX9"/>
<dbReference type="CDD" id="cd06225">
    <property type="entry name" value="HAMP"/>
    <property type="match status" value="1"/>
</dbReference>
<feature type="transmembrane region" description="Helical" evidence="5">
    <location>
        <begin position="295"/>
        <end position="321"/>
    </location>
</feature>
<keyword evidence="5" id="KW-0472">Membrane</keyword>
<gene>
    <name evidence="7" type="ORF">CPJCM30710_14900</name>
</gene>
<dbReference type="RefSeq" id="WP_212903545.1">
    <property type="nucleotide sequence ID" value="NZ_BOPZ01000010.1"/>
</dbReference>
<keyword evidence="4 7" id="KW-0418">Kinase</keyword>
<dbReference type="Proteomes" id="UP000679179">
    <property type="component" value="Unassembled WGS sequence"/>
</dbReference>
<dbReference type="EMBL" id="BOPZ01000010">
    <property type="protein sequence ID" value="GIM28824.1"/>
    <property type="molecule type" value="Genomic_DNA"/>
</dbReference>
<comment type="caution">
    <text evidence="7">The sequence shown here is derived from an EMBL/GenBank/DDBJ whole genome shotgun (WGS) entry which is preliminary data.</text>
</comment>
<keyword evidence="5" id="KW-0812">Transmembrane</keyword>
<dbReference type="SUPFAM" id="SSF55874">
    <property type="entry name" value="ATPase domain of HSP90 chaperone/DNA topoisomerase II/histidine kinase"/>
    <property type="match status" value="1"/>
</dbReference>
<evidence type="ECO:0000256" key="4">
    <source>
        <dbReference type="ARBA" id="ARBA00022777"/>
    </source>
</evidence>
<dbReference type="InterPro" id="IPR036890">
    <property type="entry name" value="HATPase_C_sf"/>
</dbReference>
<sequence>MHKKKLNLYGKMVLIYCFLILIPFTILLLCFYLRSVKQIENNFTSFMKENNAQLNERINMVISDIDRVSSLSIIDREVQDILGKDYKPNTKEYVNDVNTMNRLISSSSTLNSFYYEVIFIGENGQYYSNLPSTPPNKGLIEKWIPIVKRLNGQKMITDIYKGNNGTEYISINRMLLNSINFKENGFAFVNIRLEDFQRFLRSNIEKQNFFSNTIVLGDKNVIYYSKEHELIKNECSDDVIKRVNNNWREIENNKYKLTLGSEQYLLVGTTNEVTGWKIIQYIPMSYISAQSKESAYFYILTMLPILGLFIFIGYFISARIINPVYKLKKAMKNVEEGEFTTVLEDNLKQDEMGELIHSYNQMVRRLKESIYQNYIAKMNQKKVEFKMLEAQINPHFLYNTLNLISSMAELEGIDDISIISNSLSEMFRYNIKAGSIVKIGDELNQIKNYIAIQKMRFLGKFDFQYMISKDIEEYFMLKFLLQPLVENAVFHGLENKDGQGSLSIEFKEENNILIINIEDNGIGINEDILKRLNEKLNLPRENIIIEDKSEHIGIENVHFRIKDYYGENYGVKVFSKINKGTKIQLIIPVMKRGDEIL</sequence>
<dbReference type="Pfam" id="PF00672">
    <property type="entry name" value="HAMP"/>
    <property type="match status" value="1"/>
</dbReference>
<organism evidence="7 8">
    <name type="scientific">Clostridium polyendosporum</name>
    <dbReference type="NCBI Taxonomy" id="69208"/>
    <lineage>
        <taxon>Bacteria</taxon>
        <taxon>Bacillati</taxon>
        <taxon>Bacillota</taxon>
        <taxon>Clostridia</taxon>
        <taxon>Eubacteriales</taxon>
        <taxon>Clostridiaceae</taxon>
        <taxon>Clostridium</taxon>
    </lineage>
</organism>
<evidence type="ECO:0000256" key="2">
    <source>
        <dbReference type="ARBA" id="ARBA00022553"/>
    </source>
</evidence>
<dbReference type="InterPro" id="IPR010559">
    <property type="entry name" value="Sig_transdc_His_kin_internal"/>
</dbReference>
<dbReference type="Gene3D" id="6.10.340.10">
    <property type="match status" value="1"/>
</dbReference>
<evidence type="ECO:0000259" key="6">
    <source>
        <dbReference type="PROSITE" id="PS50885"/>
    </source>
</evidence>